<proteinExistence type="predicted"/>
<comment type="caution">
    <text evidence="2">The sequence shown here is derived from an EMBL/GenBank/DDBJ whole genome shotgun (WGS) entry which is preliminary data.</text>
</comment>
<evidence type="ECO:0000313" key="3">
    <source>
        <dbReference type="Proteomes" id="UP001269402"/>
    </source>
</evidence>
<sequence length="87" mass="9496">MISVMMCGKSDEAPAPDSGHKKRPRQEPAYRAWVLSPDGYTILPMRPITNARTIAIFIAPQLKPNRAAVNACGGDEWRLSATVAFAI</sequence>
<evidence type="ECO:0000313" key="2">
    <source>
        <dbReference type="EMBL" id="MDR9760747.1"/>
    </source>
</evidence>
<gene>
    <name evidence="2" type="ORF">RJJ37_14055</name>
</gene>
<evidence type="ECO:0000256" key="1">
    <source>
        <dbReference type="SAM" id="MobiDB-lite"/>
    </source>
</evidence>
<feature type="region of interest" description="Disordered" evidence="1">
    <location>
        <begin position="1"/>
        <end position="27"/>
    </location>
</feature>
<keyword evidence="3" id="KW-1185">Reference proteome</keyword>
<dbReference type="EMBL" id="JAVLSH010000005">
    <property type="protein sequence ID" value="MDR9760747.1"/>
    <property type="molecule type" value="Genomic_DNA"/>
</dbReference>
<reference evidence="3" key="1">
    <citation type="submission" date="2023-07" db="EMBL/GenBank/DDBJ databases">
        <title>Genomic characterization of faba bean (Vicia faba) microsymbionts in Mexican soils.</title>
        <authorList>
            <person name="Rivera Orduna F.N."/>
            <person name="Guevara-Luna J."/>
            <person name="Yan J."/>
            <person name="Arroyo-Herrera I."/>
            <person name="Li Y."/>
            <person name="Vasquez-Murrieta M.S."/>
            <person name="Wang E.T."/>
        </authorList>
    </citation>
    <scope>NUCLEOTIDE SEQUENCE [LARGE SCALE GENOMIC DNA]</scope>
    <source>
        <strain evidence="3">CH6</strain>
    </source>
</reference>
<name>A0AAW8P181_9HYPH</name>
<dbReference type="Proteomes" id="UP001269402">
    <property type="component" value="Unassembled WGS sequence"/>
</dbReference>
<accession>A0AAW8P181</accession>
<dbReference type="RefSeq" id="WP_183855230.1">
    <property type="nucleotide sequence ID" value="NZ_JAVLSH010000005.1"/>
</dbReference>
<organism evidence="2 3">
    <name type="scientific">Rhizobium redzepovicii</name>
    <dbReference type="NCBI Taxonomy" id="2867518"/>
    <lineage>
        <taxon>Bacteria</taxon>
        <taxon>Pseudomonadati</taxon>
        <taxon>Pseudomonadota</taxon>
        <taxon>Alphaproteobacteria</taxon>
        <taxon>Hyphomicrobiales</taxon>
        <taxon>Rhizobiaceae</taxon>
        <taxon>Rhizobium/Agrobacterium group</taxon>
        <taxon>Rhizobium</taxon>
    </lineage>
</organism>
<dbReference type="AlphaFoldDB" id="A0AAW8P181"/>
<protein>
    <submittedName>
        <fullName evidence="2">Uncharacterized protein</fullName>
    </submittedName>
</protein>